<evidence type="ECO:0000313" key="4">
    <source>
        <dbReference type="EMBL" id="RWS15243.1"/>
    </source>
</evidence>
<evidence type="ECO:0000256" key="1">
    <source>
        <dbReference type="SAM" id="Coils"/>
    </source>
</evidence>
<dbReference type="OrthoDB" id="3176171at2759"/>
<reference evidence="2" key="2">
    <citation type="submission" date="2018-11" db="EMBL/GenBank/DDBJ databases">
        <title>Trombidioid mite genomics.</title>
        <authorList>
            <person name="Dong X."/>
        </authorList>
    </citation>
    <scope>NUCLEOTIDE SEQUENCE</scope>
    <source>
        <strain evidence="2">UoL-WK</strain>
    </source>
</reference>
<feature type="coiled-coil region" evidence="1">
    <location>
        <begin position="34"/>
        <end position="89"/>
    </location>
</feature>
<dbReference type="AlphaFoldDB" id="A0A3S3Q4I2"/>
<name>A0A3S3Q4I2_9ACAR</name>
<sequence>MVNSTSNEDASKVSHNTEALEKLKYLEAKIMVGGENLLEKAELQEKLLAESEAELQERRDKEAALKLELERKEAEILQIEESYGTLQEEIVGLNKKLKKVFSYLCAAKSEFADMQSEYSKLREDILDTIRATHKEIKLANYIIKCHIPESYFDLIQEAAKYNELVGEWQLKCIAYTGNNMQENVNNFLVFKL</sequence>
<keyword evidence="1" id="KW-0175">Coiled coil</keyword>
<dbReference type="Proteomes" id="UP000285301">
    <property type="component" value="Unassembled WGS sequence"/>
</dbReference>
<dbReference type="EMBL" id="NCKU01000871">
    <property type="protein sequence ID" value="RWS13838.1"/>
    <property type="molecule type" value="Genomic_DNA"/>
</dbReference>
<dbReference type="InterPro" id="IPR036274">
    <property type="entry name" value="HR1_rpt_sf"/>
</dbReference>
<dbReference type="STRING" id="1965070.A0A3S3Q4I2"/>
<dbReference type="SUPFAM" id="SSF46585">
    <property type="entry name" value="HR1 repeat"/>
    <property type="match status" value="1"/>
</dbReference>
<protein>
    <submittedName>
        <fullName evidence="2">Kinesin-like protein 4</fullName>
    </submittedName>
</protein>
<gene>
    <name evidence="4" type="ORF">B4U79_00587</name>
    <name evidence="2" type="ORF">B4U79_03003</name>
    <name evidence="3" type="ORF">B4U79_07909</name>
</gene>
<keyword evidence="5" id="KW-1185">Reference proteome</keyword>
<proteinExistence type="predicted"/>
<evidence type="ECO:0000313" key="2">
    <source>
        <dbReference type="EMBL" id="RWS13838.1"/>
    </source>
</evidence>
<evidence type="ECO:0000313" key="5">
    <source>
        <dbReference type="Proteomes" id="UP000285301"/>
    </source>
</evidence>
<organism evidence="2 5">
    <name type="scientific">Dinothrombium tinctorium</name>
    <dbReference type="NCBI Taxonomy" id="1965070"/>
    <lineage>
        <taxon>Eukaryota</taxon>
        <taxon>Metazoa</taxon>
        <taxon>Ecdysozoa</taxon>
        <taxon>Arthropoda</taxon>
        <taxon>Chelicerata</taxon>
        <taxon>Arachnida</taxon>
        <taxon>Acari</taxon>
        <taxon>Acariformes</taxon>
        <taxon>Trombidiformes</taxon>
        <taxon>Prostigmata</taxon>
        <taxon>Anystina</taxon>
        <taxon>Parasitengona</taxon>
        <taxon>Trombidioidea</taxon>
        <taxon>Trombidiidae</taxon>
        <taxon>Dinothrombium</taxon>
    </lineage>
</organism>
<dbReference type="EMBL" id="NCKU01000509">
    <property type="protein sequence ID" value="RWS15243.1"/>
    <property type="molecule type" value="Genomic_DNA"/>
</dbReference>
<dbReference type="EMBL" id="NCKU01000870">
    <property type="protein sequence ID" value="RWS13846.1"/>
    <property type="molecule type" value="Genomic_DNA"/>
</dbReference>
<accession>A0A3S3Q4I2</accession>
<comment type="caution">
    <text evidence="2">The sequence shown here is derived from an EMBL/GenBank/DDBJ whole genome shotgun (WGS) entry which is preliminary data.</text>
</comment>
<evidence type="ECO:0000313" key="3">
    <source>
        <dbReference type="EMBL" id="RWS13846.1"/>
    </source>
</evidence>
<reference evidence="2 5" key="1">
    <citation type="journal article" date="2018" name="Gigascience">
        <title>Genomes of trombidid mites reveal novel predicted allergens and laterally-transferred genes associated with secondary metabolism.</title>
        <authorList>
            <person name="Dong X."/>
            <person name="Chaisiri K."/>
            <person name="Xia D."/>
            <person name="Armstrong S.D."/>
            <person name="Fang Y."/>
            <person name="Donnelly M.J."/>
            <person name="Kadowaki T."/>
            <person name="McGarry J.W."/>
            <person name="Darby A.C."/>
            <person name="Makepeace B.L."/>
        </authorList>
    </citation>
    <scope>NUCLEOTIDE SEQUENCE [LARGE SCALE GENOMIC DNA]</scope>
    <source>
        <strain evidence="2">UoL-WK</strain>
    </source>
</reference>